<evidence type="ECO:0000313" key="2">
    <source>
        <dbReference type="EMBL" id="KAG0150640.1"/>
    </source>
</evidence>
<evidence type="ECO:0000313" key="3">
    <source>
        <dbReference type="Proteomes" id="UP000886653"/>
    </source>
</evidence>
<proteinExistence type="predicted"/>
<dbReference type="EMBL" id="MU167218">
    <property type="protein sequence ID" value="KAG0150640.1"/>
    <property type="molecule type" value="Genomic_DNA"/>
</dbReference>
<keyword evidence="3" id="KW-1185">Reference proteome</keyword>
<reference evidence="2" key="1">
    <citation type="submission" date="2013-11" db="EMBL/GenBank/DDBJ databases">
        <title>Genome sequence of the fusiform rust pathogen reveals effectors for host alternation and coevolution with pine.</title>
        <authorList>
            <consortium name="DOE Joint Genome Institute"/>
            <person name="Smith K."/>
            <person name="Pendleton A."/>
            <person name="Kubisiak T."/>
            <person name="Anderson C."/>
            <person name="Salamov A."/>
            <person name="Aerts A."/>
            <person name="Riley R."/>
            <person name="Clum A."/>
            <person name="Lindquist E."/>
            <person name="Ence D."/>
            <person name="Campbell M."/>
            <person name="Kronenberg Z."/>
            <person name="Feau N."/>
            <person name="Dhillon B."/>
            <person name="Hamelin R."/>
            <person name="Burleigh J."/>
            <person name="Smith J."/>
            <person name="Yandell M."/>
            <person name="Nelson C."/>
            <person name="Grigoriev I."/>
            <person name="Davis J."/>
        </authorList>
    </citation>
    <scope>NUCLEOTIDE SEQUENCE</scope>
    <source>
        <strain evidence="2">G11</strain>
    </source>
</reference>
<gene>
    <name evidence="2" type="ORF">CROQUDRAFT_104288</name>
</gene>
<dbReference type="AlphaFoldDB" id="A0A9P6TGD9"/>
<organism evidence="2 3">
    <name type="scientific">Cronartium quercuum f. sp. fusiforme G11</name>
    <dbReference type="NCBI Taxonomy" id="708437"/>
    <lineage>
        <taxon>Eukaryota</taxon>
        <taxon>Fungi</taxon>
        <taxon>Dikarya</taxon>
        <taxon>Basidiomycota</taxon>
        <taxon>Pucciniomycotina</taxon>
        <taxon>Pucciniomycetes</taxon>
        <taxon>Pucciniales</taxon>
        <taxon>Coleosporiaceae</taxon>
        <taxon>Cronartium</taxon>
    </lineage>
</organism>
<name>A0A9P6TGD9_9BASI</name>
<dbReference type="Proteomes" id="UP000886653">
    <property type="component" value="Unassembled WGS sequence"/>
</dbReference>
<feature type="compositionally biased region" description="Low complexity" evidence="1">
    <location>
        <begin position="83"/>
        <end position="92"/>
    </location>
</feature>
<feature type="region of interest" description="Disordered" evidence="1">
    <location>
        <begin position="79"/>
        <end position="118"/>
    </location>
</feature>
<sequence length="314" mass="34367">MPQSNSTHAYCCGSRHWPSIPSPPSTSSAVTAMGFTGYDASQSLSNQNAIQFNRQAGTQCNPNILPLQYTSAYDSAHQSLVTGSHHSGSRSGTAQPQGGSSHFRRRPTHHSSGGSPGIVKQIVKYIQRHVFVNSNQRCRCRPDRKTSGFRWPFLTSQRASKENSVPGPETCVPTDVELEEELGGLPFSNLGQRCPVQMVKTYESYNGPVDRMVIRNIAQQRAVTLIQALADCHREAEAFKSLSCHLFIEQKLNELVAGGITKLSQSVEDALLNVMKALGDDFPTAEEVTDHAPVTTTSSWAFCLPESIPPRRPT</sequence>
<evidence type="ECO:0000256" key="1">
    <source>
        <dbReference type="SAM" id="MobiDB-lite"/>
    </source>
</evidence>
<protein>
    <submittedName>
        <fullName evidence="2">Uncharacterized protein</fullName>
    </submittedName>
</protein>
<comment type="caution">
    <text evidence="2">The sequence shown here is derived from an EMBL/GenBank/DDBJ whole genome shotgun (WGS) entry which is preliminary data.</text>
</comment>
<accession>A0A9P6TGD9</accession>